<sequence length="71" mass="8254">MICNKKPIKIEEITRGNIIVSYKDNYYKILGEGLLLSAKNIYSYVIYHNSIDNTLSYIEQEEILQAIIEVI</sequence>
<name>A0ABS1Z022_9FLAO</name>
<protein>
    <submittedName>
        <fullName evidence="1">Porphobilinogen deaminase</fullName>
    </submittedName>
</protein>
<accession>A0ABS1Z022</accession>
<evidence type="ECO:0000313" key="2">
    <source>
        <dbReference type="Proteomes" id="UP000603506"/>
    </source>
</evidence>
<comment type="caution">
    <text evidence="1">The sequence shown here is derived from an EMBL/GenBank/DDBJ whole genome shotgun (WGS) entry which is preliminary data.</text>
</comment>
<evidence type="ECO:0000313" key="1">
    <source>
        <dbReference type="EMBL" id="MBM0652014.1"/>
    </source>
</evidence>
<reference evidence="1 2" key="1">
    <citation type="submission" date="2021-01" db="EMBL/GenBank/DDBJ databases">
        <title>Evidence that Capnocytophaga endodontalis is a later homotypic synonym for Capnocytophaga genospecies AHN8471, and request for opinion on proposed recognition of strain AHN8471 as type strain of the species.</title>
        <authorList>
            <person name="Nicholson A.C."/>
            <person name="Hopper C.L."/>
            <person name="Gulvik C.A."/>
            <person name="Mcquiston J.R."/>
            <person name="Lau E.F."/>
        </authorList>
    </citation>
    <scope>NUCLEOTIDE SEQUENCE [LARGE SCALE GENOMIC DNA]</scope>
    <source>
        <strain evidence="1 2">AHN9576</strain>
    </source>
</reference>
<organism evidence="1 2">
    <name type="scientific">Capnocytophaga genosp. AHN8471</name>
    <dbReference type="NCBI Taxonomy" id="327574"/>
    <lineage>
        <taxon>Bacteria</taxon>
        <taxon>Pseudomonadati</taxon>
        <taxon>Bacteroidota</taxon>
        <taxon>Flavobacteriia</taxon>
        <taxon>Flavobacteriales</taxon>
        <taxon>Flavobacteriaceae</taxon>
        <taxon>Capnocytophaga</taxon>
    </lineage>
</organism>
<proteinExistence type="predicted"/>
<dbReference type="Proteomes" id="UP000603506">
    <property type="component" value="Unassembled WGS sequence"/>
</dbReference>
<keyword evidence="2" id="KW-1185">Reference proteome</keyword>
<gene>
    <name evidence="1" type="ORF">JNB19_14875</name>
</gene>
<dbReference type="EMBL" id="JAEUAH010000037">
    <property type="protein sequence ID" value="MBM0652014.1"/>
    <property type="molecule type" value="Genomic_DNA"/>
</dbReference>